<dbReference type="EC" id="2.7.1.58" evidence="1"/>
<organism evidence="1 2">
    <name type="scientific">Halomonas cerina</name>
    <dbReference type="NCBI Taxonomy" id="447424"/>
    <lineage>
        <taxon>Bacteria</taxon>
        <taxon>Pseudomonadati</taxon>
        <taxon>Pseudomonadota</taxon>
        <taxon>Gammaproteobacteria</taxon>
        <taxon>Oceanospirillales</taxon>
        <taxon>Halomonadaceae</taxon>
        <taxon>Halomonas</taxon>
    </lineage>
</organism>
<dbReference type="GO" id="GO:0034194">
    <property type="term" value="P:D-galactonate catabolic process"/>
    <property type="evidence" value="ECO:0007669"/>
    <property type="project" value="InterPro"/>
</dbReference>
<proteinExistence type="predicted"/>
<dbReference type="InterPro" id="IPR043129">
    <property type="entry name" value="ATPase_NBD"/>
</dbReference>
<keyword evidence="1" id="KW-0418">Kinase</keyword>
<accession>A0A839V7A5</accession>
<dbReference type="CDD" id="cd24012">
    <property type="entry name" value="ASKHA_NBD_KDGal-kinase"/>
    <property type="match status" value="1"/>
</dbReference>
<evidence type="ECO:0000313" key="2">
    <source>
        <dbReference type="Proteomes" id="UP000547614"/>
    </source>
</evidence>
<name>A0A839V7A5_9GAMM</name>
<dbReference type="Gene3D" id="3.30.420.310">
    <property type="entry name" value="2-keto-3-deoxy-galactonokinase, C-terminal domain"/>
    <property type="match status" value="1"/>
</dbReference>
<dbReference type="GO" id="GO:0008671">
    <property type="term" value="F:2-dehydro-3-deoxygalactonokinase activity"/>
    <property type="evidence" value="ECO:0007669"/>
    <property type="project" value="UniProtKB-EC"/>
</dbReference>
<keyword evidence="2" id="KW-1185">Reference proteome</keyword>
<dbReference type="InterPro" id="IPR007729">
    <property type="entry name" value="DGOK"/>
</dbReference>
<dbReference type="AlphaFoldDB" id="A0A839V7A5"/>
<protein>
    <submittedName>
        <fullName evidence="1">2-dehydro-3-deoxygalactonokinase</fullName>
        <ecNumber evidence="1">2.7.1.58</ecNumber>
    </submittedName>
</protein>
<evidence type="ECO:0000313" key="1">
    <source>
        <dbReference type="EMBL" id="MBB3189850.1"/>
    </source>
</evidence>
<dbReference type="Pfam" id="PF05035">
    <property type="entry name" value="DGOK"/>
    <property type="match status" value="1"/>
</dbReference>
<dbReference type="InterPro" id="IPR042258">
    <property type="entry name" value="DGOK_N"/>
</dbReference>
<dbReference type="InterPro" id="IPR042257">
    <property type="entry name" value="DGOK_C"/>
</dbReference>
<reference evidence="1 2" key="1">
    <citation type="submission" date="2020-08" db="EMBL/GenBank/DDBJ databases">
        <title>Genomic Encyclopedia of Type Strains, Phase III (KMG-III): the genomes of soil and plant-associated and newly described type strains.</title>
        <authorList>
            <person name="Whitman W."/>
        </authorList>
    </citation>
    <scope>NUCLEOTIDE SEQUENCE [LARGE SCALE GENOMIC DNA]</scope>
    <source>
        <strain evidence="1 2">CECT 7282</strain>
    </source>
</reference>
<dbReference type="Gene3D" id="3.30.420.300">
    <property type="entry name" value="2-keto-3-deoxy-galactonokinase, substrate binding domain"/>
    <property type="match status" value="1"/>
</dbReference>
<gene>
    <name evidence="1" type="ORF">FHR94_001074</name>
</gene>
<dbReference type="SUPFAM" id="SSF53067">
    <property type="entry name" value="Actin-like ATPase domain"/>
    <property type="match status" value="1"/>
</dbReference>
<comment type="caution">
    <text evidence="1">The sequence shown here is derived from an EMBL/GenBank/DDBJ whole genome shotgun (WGS) entry which is preliminary data.</text>
</comment>
<keyword evidence="1" id="KW-0808">Transferase</keyword>
<dbReference type="Proteomes" id="UP000547614">
    <property type="component" value="Unassembled WGS sequence"/>
</dbReference>
<dbReference type="EMBL" id="JACHXP010000004">
    <property type="protein sequence ID" value="MBB3189850.1"/>
    <property type="molecule type" value="Genomic_DNA"/>
</dbReference>
<sequence length="303" mass="32446">MTGRRLIAVDWGTSNFRAFLVDRETGECLDSRRSEAGLRALSADEFPHYCAAQLSDWRDGDRVPVYLAGMVGSARGWCQAPQLEVPAGPAELAAGLMPAPGLEAAWIVPGLKAVRDAHVDVMRGEEVQAFGALALKQLEQGVCCLPGTHSKWARLVEGRLIDFTTMMTGELYHAVRYHTLVGEPSRGREGLDEAGFRQGLAAARHPAGVLHALFETRSRHLHAGLGAESVAGFLSGVLIGTEVLAQHAQGEQEVILVGSPSLNALYRIALETHGVPVVEVESDRATLAGILALADHHESVEGK</sequence>
<dbReference type="RefSeq" id="WP_183324600.1">
    <property type="nucleotide sequence ID" value="NZ_JACHXP010000004.1"/>
</dbReference>